<dbReference type="SUPFAM" id="SSF52821">
    <property type="entry name" value="Rhodanese/Cell cycle control phosphatase"/>
    <property type="match status" value="2"/>
</dbReference>
<dbReference type="GO" id="GO:0046872">
    <property type="term" value="F:metal ion binding"/>
    <property type="evidence" value="ECO:0007669"/>
    <property type="project" value="UniProtKB-KW"/>
</dbReference>
<keyword evidence="1" id="KW-0479">Metal-binding</keyword>
<dbReference type="SMART" id="SM00849">
    <property type="entry name" value="Lactamase_B"/>
    <property type="match status" value="1"/>
</dbReference>
<feature type="domain" description="Rhodanese" evidence="2">
    <location>
        <begin position="370"/>
        <end position="449"/>
    </location>
</feature>
<evidence type="ECO:0000313" key="4">
    <source>
        <dbReference type="Proteomes" id="UP000264006"/>
    </source>
</evidence>
<dbReference type="AlphaFoldDB" id="A0A346XRC9"/>
<reference evidence="3 4" key="1">
    <citation type="submission" date="2018-09" db="EMBL/GenBank/DDBJ databases">
        <title>Complete genome sequence of Euzebya sp. DY32-46 isolated from seawater of Pacific Ocean.</title>
        <authorList>
            <person name="Xu L."/>
            <person name="Wu Y.-H."/>
            <person name="Xu X.-W."/>
        </authorList>
    </citation>
    <scope>NUCLEOTIDE SEQUENCE [LARGE SCALE GENOMIC DNA]</scope>
    <source>
        <strain evidence="3 4">DY32-46</strain>
    </source>
</reference>
<dbReference type="PANTHER" id="PTHR43084:SF1">
    <property type="entry name" value="PERSULFIDE DIOXYGENASE ETHE1, MITOCHONDRIAL"/>
    <property type="match status" value="1"/>
</dbReference>
<dbReference type="EMBL" id="CP031165">
    <property type="protein sequence ID" value="AXV04776.1"/>
    <property type="molecule type" value="Genomic_DNA"/>
</dbReference>
<dbReference type="SMART" id="SM00450">
    <property type="entry name" value="RHOD"/>
    <property type="match status" value="1"/>
</dbReference>
<proteinExistence type="predicted"/>
<dbReference type="SUPFAM" id="SSF56281">
    <property type="entry name" value="Metallo-hydrolase/oxidoreductase"/>
    <property type="match status" value="1"/>
</dbReference>
<evidence type="ECO:0000259" key="2">
    <source>
        <dbReference type="PROSITE" id="PS50206"/>
    </source>
</evidence>
<dbReference type="InterPro" id="IPR051682">
    <property type="entry name" value="Mito_Persulfide_Diox"/>
</dbReference>
<dbReference type="InterPro" id="IPR001279">
    <property type="entry name" value="Metallo-B-lactamas"/>
</dbReference>
<dbReference type="Pfam" id="PF00581">
    <property type="entry name" value="Rhodanese"/>
    <property type="match status" value="2"/>
</dbReference>
<sequence length="451" mass="47847">MTGITTDGLVVIDTTSLGDRSYLLTDGDVGVVIDPQRDIERVLRAAEDASVRVTHVLETHVHNDYVTGGLALAGAVGASYGIPDGEAMAFEHDVVRDGAALETGHLRLVPVHTPGHTPTHMSYLAMRDDEVIGLFTGGSMLYAAVGRTDLISEALTHSLSLQQHASVRHLAGLVDGGIPVFPTHGFGSHCSSGTADIIHSGTVADERTRNPALLTADPEAFADELIAGLGPYPTYYERMDPANRQGPGRVPTELPERLTAGDVAAHIDRGSMVVDLRARGPFAAGHLPGSVNVELRDDLPTYLGWVHDAADPLLLLAPDERDLREAQVMLARIGLDDIVGVGIGPVTDFAGPGGLGVTRRVRWPEVNDARPADAVVLDTRDQHEWDSGHHSAAIHIPFHEVLAREGELPAGPVWVYCATGNRAAVAASLLARVGREVVLIDDFCLPGDVPG</sequence>
<dbReference type="Proteomes" id="UP000264006">
    <property type="component" value="Chromosome"/>
</dbReference>
<dbReference type="GO" id="GO:0016787">
    <property type="term" value="F:hydrolase activity"/>
    <property type="evidence" value="ECO:0007669"/>
    <property type="project" value="UniProtKB-KW"/>
</dbReference>
<dbReference type="InterPro" id="IPR001763">
    <property type="entry name" value="Rhodanese-like_dom"/>
</dbReference>
<dbReference type="PROSITE" id="PS50206">
    <property type="entry name" value="RHODANESE_3"/>
    <property type="match status" value="2"/>
</dbReference>
<keyword evidence="3" id="KW-0378">Hydrolase</keyword>
<dbReference type="Gene3D" id="3.40.250.10">
    <property type="entry name" value="Rhodanese-like domain"/>
    <property type="match status" value="2"/>
</dbReference>
<dbReference type="CDD" id="cd00158">
    <property type="entry name" value="RHOD"/>
    <property type="match status" value="1"/>
</dbReference>
<protein>
    <submittedName>
        <fullName evidence="3">Hydroxyacylglutathione hydrolase</fullName>
    </submittedName>
</protein>
<feature type="domain" description="Rhodanese" evidence="2">
    <location>
        <begin position="267"/>
        <end position="299"/>
    </location>
</feature>
<name>A0A346XRC9_9ACTN</name>
<dbReference type="InterPro" id="IPR036873">
    <property type="entry name" value="Rhodanese-like_dom_sf"/>
</dbReference>
<dbReference type="GO" id="GO:0006749">
    <property type="term" value="P:glutathione metabolic process"/>
    <property type="evidence" value="ECO:0007669"/>
    <property type="project" value="InterPro"/>
</dbReference>
<dbReference type="InterPro" id="IPR044528">
    <property type="entry name" value="POD-like_MBL-fold"/>
</dbReference>
<dbReference type="Gene3D" id="3.60.15.10">
    <property type="entry name" value="Ribonuclease Z/Hydroxyacylglutathione hydrolase-like"/>
    <property type="match status" value="1"/>
</dbReference>
<organism evidence="3 4">
    <name type="scientific">Euzebya pacifica</name>
    <dbReference type="NCBI Taxonomy" id="1608957"/>
    <lineage>
        <taxon>Bacteria</taxon>
        <taxon>Bacillati</taxon>
        <taxon>Actinomycetota</taxon>
        <taxon>Nitriliruptoria</taxon>
        <taxon>Euzebyales</taxon>
    </lineage>
</organism>
<dbReference type="Pfam" id="PF00753">
    <property type="entry name" value="Lactamase_B"/>
    <property type="match status" value="1"/>
</dbReference>
<dbReference type="InterPro" id="IPR036866">
    <property type="entry name" value="RibonucZ/Hydroxyglut_hydro"/>
</dbReference>
<evidence type="ECO:0000256" key="1">
    <source>
        <dbReference type="ARBA" id="ARBA00022723"/>
    </source>
</evidence>
<dbReference type="PANTHER" id="PTHR43084">
    <property type="entry name" value="PERSULFIDE DIOXYGENASE ETHE1"/>
    <property type="match status" value="1"/>
</dbReference>
<evidence type="ECO:0000313" key="3">
    <source>
        <dbReference type="EMBL" id="AXV04776.1"/>
    </source>
</evidence>
<keyword evidence="4" id="KW-1185">Reference proteome</keyword>
<dbReference type="GO" id="GO:0050313">
    <property type="term" value="F:sulfur dioxygenase activity"/>
    <property type="evidence" value="ECO:0007669"/>
    <property type="project" value="InterPro"/>
</dbReference>
<dbReference type="GO" id="GO:0070813">
    <property type="term" value="P:hydrogen sulfide metabolic process"/>
    <property type="evidence" value="ECO:0007669"/>
    <property type="project" value="TreeGrafter"/>
</dbReference>
<dbReference type="RefSeq" id="WP_114589674.1">
    <property type="nucleotide sequence ID" value="NZ_CAXIBR010000053.1"/>
</dbReference>
<dbReference type="KEGG" id="euz:DVS28_a0068"/>
<accession>A0A346XRC9</accession>
<gene>
    <name evidence="3" type="ORF">DVS28_a0068</name>
</gene>
<dbReference type="OrthoDB" id="3196337at2"/>
<dbReference type="CDD" id="cd07724">
    <property type="entry name" value="POD-like_MBL-fold"/>
    <property type="match status" value="1"/>
</dbReference>